<feature type="region of interest" description="Disordered" evidence="7">
    <location>
        <begin position="1"/>
        <end position="23"/>
    </location>
</feature>
<sequence length="358" mass="37793">MRPVTTDSASRGSRPRIAPGDRPLPAIIAHRGASGYRPEHTAAAYELAFALGADAVEPDIVATRDGVLVIRHDVEISATTDVASRPEFAALRTTKEVDGAVLTGWFTEDFTWAQLATLRCVERLAALRPLSATFDGRYGVLRLSELLDLVTAASARLDRPLGIVAELKHATYFDSLGLPLDELFPAELAAAGWDRSAPLAVESFEQDILVSLAAAGVDADLVYLVEAHGAPADRVARSGAAARAYDDDVTDAGLAALAACGLTGVSVDLSRMLRTTGDGALVATDIARRAAAAGLQTYCWTLRPENAFLPPSARLGGGPGSPGDWRRVFELVQRSGAAAVFADHPDLAASVRETRARE</sequence>
<keyword evidence="4" id="KW-0319">Glycerol metabolism</keyword>
<evidence type="ECO:0000256" key="7">
    <source>
        <dbReference type="SAM" id="MobiDB-lite"/>
    </source>
</evidence>
<comment type="similarity">
    <text evidence="1">Belongs to the glycerophosphoryl diester phosphodiesterase family.</text>
</comment>
<keyword evidence="5 9" id="KW-0378">Hydrolase</keyword>
<evidence type="ECO:0000259" key="8">
    <source>
        <dbReference type="PROSITE" id="PS51704"/>
    </source>
</evidence>
<dbReference type="GO" id="GO:0042597">
    <property type="term" value="C:periplasmic space"/>
    <property type="evidence" value="ECO:0007669"/>
    <property type="project" value="TreeGrafter"/>
</dbReference>
<dbReference type="RefSeq" id="WP_179604566.1">
    <property type="nucleotide sequence ID" value="NZ_BAABEH010000001.1"/>
</dbReference>
<gene>
    <name evidence="9" type="ORF">HNR13_000816</name>
</gene>
<name>A0A853CQG0_9MICO</name>
<dbReference type="GO" id="GO:0006629">
    <property type="term" value="P:lipid metabolic process"/>
    <property type="evidence" value="ECO:0007669"/>
    <property type="project" value="InterPro"/>
</dbReference>
<dbReference type="Pfam" id="PF03009">
    <property type="entry name" value="GDPD"/>
    <property type="match status" value="1"/>
</dbReference>
<dbReference type="InterPro" id="IPR017946">
    <property type="entry name" value="PLC-like_Pdiesterase_TIM-brl"/>
</dbReference>
<keyword evidence="3" id="KW-0732">Signal</keyword>
<dbReference type="EMBL" id="JACCFL010000001">
    <property type="protein sequence ID" value="NYJ22529.1"/>
    <property type="molecule type" value="Genomic_DNA"/>
</dbReference>
<dbReference type="SUPFAM" id="SSF51695">
    <property type="entry name" value="PLC-like phosphodiesterases"/>
    <property type="match status" value="1"/>
</dbReference>
<dbReference type="Proteomes" id="UP000578352">
    <property type="component" value="Unassembled WGS sequence"/>
</dbReference>
<comment type="caution">
    <text evidence="9">The sequence shown here is derived from an EMBL/GenBank/DDBJ whole genome shotgun (WGS) entry which is preliminary data.</text>
</comment>
<dbReference type="GO" id="GO:0006071">
    <property type="term" value="P:glycerol metabolic process"/>
    <property type="evidence" value="ECO:0007669"/>
    <property type="project" value="UniProtKB-KW"/>
</dbReference>
<dbReference type="PANTHER" id="PTHR43620">
    <property type="entry name" value="GLYCEROPHOSPHORYL DIESTER PHOSPHODIESTERASE"/>
    <property type="match status" value="1"/>
</dbReference>
<reference evidence="9 10" key="1">
    <citation type="submission" date="2020-07" db="EMBL/GenBank/DDBJ databases">
        <title>Sequencing the genomes of 1000 actinobacteria strains.</title>
        <authorList>
            <person name="Klenk H.-P."/>
        </authorList>
    </citation>
    <scope>NUCLEOTIDE SEQUENCE [LARGE SCALE GENOMIC DNA]</scope>
    <source>
        <strain evidence="9 10">DSM 15165</strain>
    </source>
</reference>
<dbReference type="PROSITE" id="PS51704">
    <property type="entry name" value="GP_PDE"/>
    <property type="match status" value="1"/>
</dbReference>
<feature type="domain" description="GP-PDE" evidence="8">
    <location>
        <begin position="25"/>
        <end position="352"/>
    </location>
</feature>
<dbReference type="EC" id="3.1.4.46" evidence="2"/>
<feature type="compositionally biased region" description="Polar residues" evidence="7">
    <location>
        <begin position="1"/>
        <end position="11"/>
    </location>
</feature>
<protein>
    <recommendedName>
        <fullName evidence="2">glycerophosphodiester phosphodiesterase</fullName>
        <ecNumber evidence="2">3.1.4.46</ecNumber>
    </recommendedName>
</protein>
<evidence type="ECO:0000256" key="6">
    <source>
        <dbReference type="ARBA" id="ARBA00047512"/>
    </source>
</evidence>
<accession>A0A853CQG0</accession>
<dbReference type="AlphaFoldDB" id="A0A853CQG0"/>
<comment type="catalytic activity">
    <reaction evidence="6">
        <text>a sn-glycero-3-phosphodiester + H2O = an alcohol + sn-glycerol 3-phosphate + H(+)</text>
        <dbReference type="Rhea" id="RHEA:12969"/>
        <dbReference type="ChEBI" id="CHEBI:15377"/>
        <dbReference type="ChEBI" id="CHEBI:15378"/>
        <dbReference type="ChEBI" id="CHEBI:30879"/>
        <dbReference type="ChEBI" id="CHEBI:57597"/>
        <dbReference type="ChEBI" id="CHEBI:83408"/>
        <dbReference type="EC" id="3.1.4.46"/>
    </reaction>
</comment>
<evidence type="ECO:0000256" key="1">
    <source>
        <dbReference type="ARBA" id="ARBA00007277"/>
    </source>
</evidence>
<dbReference type="Gene3D" id="3.20.20.190">
    <property type="entry name" value="Phosphatidylinositol (PI) phosphodiesterase"/>
    <property type="match status" value="1"/>
</dbReference>
<evidence type="ECO:0000313" key="9">
    <source>
        <dbReference type="EMBL" id="NYJ22529.1"/>
    </source>
</evidence>
<dbReference type="InterPro" id="IPR030395">
    <property type="entry name" value="GP_PDE_dom"/>
</dbReference>
<evidence type="ECO:0000256" key="5">
    <source>
        <dbReference type="ARBA" id="ARBA00022801"/>
    </source>
</evidence>
<evidence type="ECO:0000256" key="2">
    <source>
        <dbReference type="ARBA" id="ARBA00012247"/>
    </source>
</evidence>
<dbReference type="GO" id="GO:0008889">
    <property type="term" value="F:glycerophosphodiester phosphodiesterase activity"/>
    <property type="evidence" value="ECO:0007669"/>
    <property type="project" value="UniProtKB-EC"/>
</dbReference>
<evidence type="ECO:0000256" key="4">
    <source>
        <dbReference type="ARBA" id="ARBA00022798"/>
    </source>
</evidence>
<organism evidence="9 10">
    <name type="scientific">Leifsonia shinshuensis</name>
    <dbReference type="NCBI Taxonomy" id="150026"/>
    <lineage>
        <taxon>Bacteria</taxon>
        <taxon>Bacillati</taxon>
        <taxon>Actinomycetota</taxon>
        <taxon>Actinomycetes</taxon>
        <taxon>Micrococcales</taxon>
        <taxon>Microbacteriaceae</taxon>
        <taxon>Leifsonia</taxon>
    </lineage>
</organism>
<evidence type="ECO:0000256" key="3">
    <source>
        <dbReference type="ARBA" id="ARBA00022729"/>
    </source>
</evidence>
<proteinExistence type="inferred from homology"/>
<evidence type="ECO:0000313" key="10">
    <source>
        <dbReference type="Proteomes" id="UP000578352"/>
    </source>
</evidence>
<dbReference type="PANTHER" id="PTHR43620:SF7">
    <property type="entry name" value="GLYCEROPHOSPHODIESTER PHOSPHODIESTERASE GDPD5-RELATED"/>
    <property type="match status" value="1"/>
</dbReference>